<organism evidence="2 3">
    <name type="scientific">Sphingobium rhizovicinum</name>
    <dbReference type="NCBI Taxonomy" id="432308"/>
    <lineage>
        <taxon>Bacteria</taxon>
        <taxon>Pseudomonadati</taxon>
        <taxon>Pseudomonadota</taxon>
        <taxon>Alphaproteobacteria</taxon>
        <taxon>Sphingomonadales</taxon>
        <taxon>Sphingomonadaceae</taxon>
        <taxon>Sphingobium</taxon>
    </lineage>
</organism>
<keyword evidence="3" id="KW-1185">Reference proteome</keyword>
<dbReference type="InterPro" id="IPR036165">
    <property type="entry name" value="YefM-like_sf"/>
</dbReference>
<evidence type="ECO:0000313" key="3">
    <source>
        <dbReference type="Proteomes" id="UP001595681"/>
    </source>
</evidence>
<dbReference type="Proteomes" id="UP001595681">
    <property type="component" value="Unassembled WGS sequence"/>
</dbReference>
<gene>
    <name evidence="2" type="ORF">ACFOKF_19720</name>
</gene>
<comment type="caution">
    <text evidence="2">The sequence shown here is derived from an EMBL/GenBank/DDBJ whole genome shotgun (WGS) entry which is preliminary data.</text>
</comment>
<reference evidence="3" key="1">
    <citation type="journal article" date="2019" name="Int. J. Syst. Evol. Microbiol.">
        <title>The Global Catalogue of Microorganisms (GCM) 10K type strain sequencing project: providing services to taxonomists for standard genome sequencing and annotation.</title>
        <authorList>
            <consortium name="The Broad Institute Genomics Platform"/>
            <consortium name="The Broad Institute Genome Sequencing Center for Infectious Disease"/>
            <person name="Wu L."/>
            <person name="Ma J."/>
        </authorList>
    </citation>
    <scope>NUCLEOTIDE SEQUENCE [LARGE SCALE GENOMIC DNA]</scope>
    <source>
        <strain evidence="3">CCM 7491</strain>
    </source>
</reference>
<name>A0ABV7NK15_9SPHN</name>
<sequence length="134" mass="15106">MTKIRILAILLKSSTYQGRRSQGPDRSRALCPDGMEAGVGKMDRNLLEVSAKEIAGKFGYYTDEAMLRPVGIQRHGVTRVVMLSLNEYERLLRRDRQVIRTEDLDDETFDAILNAEIPAEAVALNYLMDDTATD</sequence>
<accession>A0ABV7NK15</accession>
<dbReference type="SUPFAM" id="SSF143120">
    <property type="entry name" value="YefM-like"/>
    <property type="match status" value="1"/>
</dbReference>
<proteinExistence type="inferred from homology"/>
<protein>
    <recommendedName>
        <fullName evidence="4">Type II toxin-antitoxin system Phd/YefM family antitoxin</fullName>
    </recommendedName>
</protein>
<dbReference type="EMBL" id="JBHRVU010000005">
    <property type="protein sequence ID" value="MFC3443386.1"/>
    <property type="molecule type" value="Genomic_DNA"/>
</dbReference>
<evidence type="ECO:0000256" key="1">
    <source>
        <dbReference type="ARBA" id="ARBA00009981"/>
    </source>
</evidence>
<comment type="similarity">
    <text evidence="1">Belongs to the phD/YefM antitoxin family.</text>
</comment>
<evidence type="ECO:0000313" key="2">
    <source>
        <dbReference type="EMBL" id="MFC3443386.1"/>
    </source>
</evidence>
<dbReference type="RefSeq" id="WP_380798109.1">
    <property type="nucleotide sequence ID" value="NZ_JBHRVU010000005.1"/>
</dbReference>
<evidence type="ECO:0008006" key="4">
    <source>
        <dbReference type="Google" id="ProtNLM"/>
    </source>
</evidence>